<dbReference type="AlphaFoldDB" id="A0A0R1X789"/>
<feature type="domain" description="FAD/NAD(P)-binding" evidence="9">
    <location>
        <begin position="14"/>
        <end position="317"/>
    </location>
</feature>
<dbReference type="Proteomes" id="UP000051412">
    <property type="component" value="Unassembled WGS sequence"/>
</dbReference>
<dbReference type="SUPFAM" id="SSF55424">
    <property type="entry name" value="FAD/NAD-linked reductases, dimerisation (C-terminal) domain"/>
    <property type="match status" value="1"/>
</dbReference>
<dbReference type="InterPro" id="IPR016156">
    <property type="entry name" value="FAD/NAD-linked_Rdtase_dimer_sf"/>
</dbReference>
<keyword evidence="3" id="KW-0285">Flavoprotein</keyword>
<reference evidence="10 11" key="1">
    <citation type="journal article" date="2015" name="Genome Announc.">
        <title>Expanding the biotechnology potential of lactobacilli through comparative genomics of 213 strains and associated genera.</title>
        <authorList>
            <person name="Sun Z."/>
            <person name="Harris H.M."/>
            <person name="McCann A."/>
            <person name="Guo C."/>
            <person name="Argimon S."/>
            <person name="Zhang W."/>
            <person name="Yang X."/>
            <person name="Jeffery I.B."/>
            <person name="Cooney J.C."/>
            <person name="Kagawa T.F."/>
            <person name="Liu W."/>
            <person name="Song Y."/>
            <person name="Salvetti E."/>
            <person name="Wrobel A."/>
            <person name="Rasinkangas P."/>
            <person name="Parkhill J."/>
            <person name="Rea M.C."/>
            <person name="O'Sullivan O."/>
            <person name="Ritari J."/>
            <person name="Douillard F.P."/>
            <person name="Paul Ross R."/>
            <person name="Yang R."/>
            <person name="Briner A.E."/>
            <person name="Felis G.E."/>
            <person name="de Vos W.M."/>
            <person name="Barrangou R."/>
            <person name="Klaenhammer T.R."/>
            <person name="Caufield P.W."/>
            <person name="Cui Y."/>
            <person name="Zhang H."/>
            <person name="O'Toole P.W."/>
        </authorList>
    </citation>
    <scope>NUCLEOTIDE SEQUENCE [LARGE SCALE GENOMIC DNA]</scope>
    <source>
        <strain evidence="10 11">DSM 6035</strain>
    </source>
</reference>
<dbReference type="Gene3D" id="3.30.390.30">
    <property type="match status" value="1"/>
</dbReference>
<protein>
    <submittedName>
        <fullName evidence="10">NADH dehydrogenase</fullName>
    </submittedName>
</protein>
<accession>A0A0R1X789</accession>
<dbReference type="InterPro" id="IPR023753">
    <property type="entry name" value="FAD/NAD-binding_dom"/>
</dbReference>
<feature type="domain" description="Pyridine nucleotide-disulphide oxidoreductase dimerisation" evidence="8">
    <location>
        <begin position="348"/>
        <end position="440"/>
    </location>
</feature>
<evidence type="ECO:0000256" key="1">
    <source>
        <dbReference type="ARBA" id="ARBA00001974"/>
    </source>
</evidence>
<keyword evidence="4" id="KW-0274">FAD</keyword>
<dbReference type="PANTHER" id="PTHR43429:SF1">
    <property type="entry name" value="NAD(P)H SULFUR OXIDOREDUCTASE (COA-DEPENDENT)"/>
    <property type="match status" value="1"/>
</dbReference>
<name>A0A0R1X789_9LACO</name>
<dbReference type="Gene3D" id="3.50.50.60">
    <property type="entry name" value="FAD/NAD(P)-binding domain"/>
    <property type="match status" value="2"/>
</dbReference>
<evidence type="ECO:0000313" key="10">
    <source>
        <dbReference type="EMBL" id="KRM25920.1"/>
    </source>
</evidence>
<evidence type="ECO:0000256" key="3">
    <source>
        <dbReference type="ARBA" id="ARBA00022630"/>
    </source>
</evidence>
<dbReference type="InterPro" id="IPR004099">
    <property type="entry name" value="Pyr_nucl-diS_OxRdtase_dimer"/>
</dbReference>
<organism evidence="10 11">
    <name type="scientific">Limosilactobacillus panis DSM 6035</name>
    <dbReference type="NCBI Taxonomy" id="1423782"/>
    <lineage>
        <taxon>Bacteria</taxon>
        <taxon>Bacillati</taxon>
        <taxon>Bacillota</taxon>
        <taxon>Bacilli</taxon>
        <taxon>Lactobacillales</taxon>
        <taxon>Lactobacillaceae</taxon>
        <taxon>Limosilactobacillus</taxon>
    </lineage>
</organism>
<dbReference type="SUPFAM" id="SSF51905">
    <property type="entry name" value="FAD/NAD(P)-binding domain"/>
    <property type="match status" value="1"/>
</dbReference>
<comment type="cofactor">
    <cofactor evidence="1">
        <name>FAD</name>
        <dbReference type="ChEBI" id="CHEBI:57692"/>
    </cofactor>
</comment>
<proteinExistence type="inferred from homology"/>
<evidence type="ECO:0000256" key="2">
    <source>
        <dbReference type="ARBA" id="ARBA00009130"/>
    </source>
</evidence>
<dbReference type="PRINTS" id="PR00368">
    <property type="entry name" value="FADPNR"/>
</dbReference>
<keyword evidence="11" id="KW-1185">Reference proteome</keyword>
<evidence type="ECO:0000259" key="8">
    <source>
        <dbReference type="Pfam" id="PF02852"/>
    </source>
</evidence>
<evidence type="ECO:0000256" key="6">
    <source>
        <dbReference type="ARBA" id="ARBA00023097"/>
    </source>
</evidence>
<comment type="caution">
    <text evidence="10">The sequence shown here is derived from an EMBL/GenBank/DDBJ whole genome shotgun (WGS) entry which is preliminary data.</text>
</comment>
<evidence type="ECO:0000256" key="7">
    <source>
        <dbReference type="ARBA" id="ARBA00023284"/>
    </source>
</evidence>
<evidence type="ECO:0000259" key="9">
    <source>
        <dbReference type="Pfam" id="PF07992"/>
    </source>
</evidence>
<comment type="similarity">
    <text evidence="2">Belongs to the class-III pyridine nucleotide-disulfide oxidoreductase family.</text>
</comment>
<keyword evidence="6" id="KW-0558">Oxidation</keyword>
<sequence>MLKLMIEQSEGIKMKVIIVGCTHAGTIAATRILKDHPETDVVIYERNDNVSFLSCGIAVYLSGDVGDPDAMFYSSPKQLAELGAEVNMQHNVTSIDPQTKTVKVTDLTTGAEKTDHYDKLIDTTGSWPIIPPIDGVNGDHVYLCKNYHHAKQLFAAAKDAQRVVVIGAGYIGVELVEAYTRQNKDVTLIDGAPRMLHKYFDQEYTDRIQHQFEEHGATLAFNQKVTAFDEHNDGVTVKTDKGSFEADIAILCVGFRPNTDLLKGKVAMHDNGAIITNEYMQSSDPDIYAAGDSTSVHYNPTGKDAYIPLATNAVRQGTMVGVNIFGNKMRDMGTQSSSGLNLYKTTMVSSGLTLENAKAAGIDADAVTIEDNYRPEFMPSTEKVLMTLVWNKKTRQIIGGQLMSKYDVAQSAGVLSLCIQDKHTIDYLAFVDMLFQPNFDRPFNYLNILAQAAVAKAGK</sequence>
<dbReference type="PATRIC" id="fig|1423782.4.peg.629"/>
<dbReference type="Pfam" id="PF07992">
    <property type="entry name" value="Pyr_redox_2"/>
    <property type="match status" value="1"/>
</dbReference>
<keyword evidence="7" id="KW-0676">Redox-active center</keyword>
<dbReference type="PANTHER" id="PTHR43429">
    <property type="entry name" value="PYRIDINE NUCLEOTIDE-DISULFIDE OXIDOREDUCTASE DOMAIN-CONTAINING"/>
    <property type="match status" value="1"/>
</dbReference>
<evidence type="ECO:0000256" key="4">
    <source>
        <dbReference type="ARBA" id="ARBA00022827"/>
    </source>
</evidence>
<dbReference type="GO" id="GO:0016491">
    <property type="term" value="F:oxidoreductase activity"/>
    <property type="evidence" value="ECO:0007669"/>
    <property type="project" value="UniProtKB-KW"/>
</dbReference>
<dbReference type="STRING" id="1423782.FD32_GL000610"/>
<keyword evidence="5" id="KW-0560">Oxidoreductase</keyword>
<evidence type="ECO:0000313" key="11">
    <source>
        <dbReference type="Proteomes" id="UP000051412"/>
    </source>
</evidence>
<dbReference type="EMBL" id="AZGM01000105">
    <property type="protein sequence ID" value="KRM25920.1"/>
    <property type="molecule type" value="Genomic_DNA"/>
</dbReference>
<evidence type="ECO:0000256" key="5">
    <source>
        <dbReference type="ARBA" id="ARBA00023002"/>
    </source>
</evidence>
<dbReference type="InterPro" id="IPR036188">
    <property type="entry name" value="FAD/NAD-bd_sf"/>
</dbReference>
<dbReference type="Pfam" id="PF02852">
    <property type="entry name" value="Pyr_redox_dim"/>
    <property type="match status" value="1"/>
</dbReference>
<dbReference type="InterPro" id="IPR050260">
    <property type="entry name" value="FAD-bd_OxRdtase"/>
</dbReference>
<gene>
    <name evidence="10" type="ORF">FD32_GL000610</name>
</gene>
<dbReference type="PRINTS" id="PR00411">
    <property type="entry name" value="PNDRDTASEI"/>
</dbReference>